<dbReference type="EMBL" id="BNAB01000032">
    <property type="protein sequence ID" value="GHE06097.1"/>
    <property type="molecule type" value="Genomic_DNA"/>
</dbReference>
<evidence type="ECO:0000313" key="4">
    <source>
        <dbReference type="Proteomes" id="UP000199541"/>
    </source>
</evidence>
<evidence type="ECO:0000313" key="3">
    <source>
        <dbReference type="EMBL" id="SDX84597.1"/>
    </source>
</evidence>
<dbReference type="InterPro" id="IPR016147">
    <property type="entry name" value="Pili_assmbl_chaperone_N"/>
</dbReference>
<dbReference type="Gene3D" id="2.60.40.10">
    <property type="entry name" value="Immunoglobulins"/>
    <property type="match status" value="1"/>
</dbReference>
<dbReference type="Pfam" id="PF00345">
    <property type="entry name" value="PapD_N"/>
    <property type="match status" value="1"/>
</dbReference>
<dbReference type="InterPro" id="IPR013783">
    <property type="entry name" value="Ig-like_fold"/>
</dbReference>
<dbReference type="PANTHER" id="PTHR30251">
    <property type="entry name" value="PILUS ASSEMBLY CHAPERONE"/>
    <property type="match status" value="1"/>
</dbReference>
<feature type="domain" description="Pili assembly chaperone N-terminal" evidence="1">
    <location>
        <begin position="31"/>
        <end position="144"/>
    </location>
</feature>
<accession>A0AAN4UV43</accession>
<dbReference type="PANTHER" id="PTHR30251:SF4">
    <property type="entry name" value="SLR1668 PROTEIN"/>
    <property type="match status" value="1"/>
</dbReference>
<dbReference type="Proteomes" id="UP000634647">
    <property type="component" value="Unassembled WGS sequence"/>
</dbReference>
<evidence type="ECO:0000313" key="2">
    <source>
        <dbReference type="EMBL" id="GHE06097.1"/>
    </source>
</evidence>
<proteinExistence type="predicted"/>
<reference evidence="2" key="1">
    <citation type="journal article" date="2014" name="Int. J. Syst. Evol. Microbiol.">
        <title>Complete genome sequence of Corynebacterium casei LMG S-19264T (=DSM 44701T), isolated from a smear-ripened cheese.</title>
        <authorList>
            <consortium name="US DOE Joint Genome Institute (JGI-PGF)"/>
            <person name="Walter F."/>
            <person name="Albersmeier A."/>
            <person name="Kalinowski J."/>
            <person name="Ruckert C."/>
        </authorList>
    </citation>
    <scope>NUCLEOTIDE SEQUENCE</scope>
    <source>
        <strain evidence="2">CGMCC 1.10859</strain>
    </source>
</reference>
<sequence length="147" mass="16225">MTFSLLEAARVFVGSLLLLVAVPSLCAADSLTVSPTHLFISAPATQTTLTVRAKGRRPAFLQIRVMRWRKGTDPRAISPTQDVVASPPFARLLPRQELTVRVVRVARQPLHAPKCYRVLVDLLPGPEQNGHAVRLLIRQSIPLCFTN</sequence>
<reference evidence="2" key="3">
    <citation type="submission" date="2023-06" db="EMBL/GenBank/DDBJ databases">
        <authorList>
            <person name="Sun Q."/>
            <person name="Zhou Y."/>
        </authorList>
    </citation>
    <scope>NUCLEOTIDE SEQUENCE</scope>
    <source>
        <strain evidence="2">CGMCC 1.10859</strain>
    </source>
</reference>
<gene>
    <name evidence="2" type="ORF">GCM10008024_39400</name>
    <name evidence="3" type="ORF">SAMN05444006_13331</name>
</gene>
<dbReference type="SUPFAM" id="SSF49354">
    <property type="entry name" value="PapD-like"/>
    <property type="match status" value="1"/>
</dbReference>
<reference evidence="3 4" key="2">
    <citation type="submission" date="2016-10" db="EMBL/GenBank/DDBJ databases">
        <authorList>
            <person name="Varghese N."/>
            <person name="Submissions S."/>
        </authorList>
    </citation>
    <scope>NUCLEOTIDE SEQUENCE [LARGE SCALE GENOMIC DNA]</scope>
    <source>
        <strain evidence="3 4">DSM 24802</strain>
    </source>
</reference>
<dbReference type="AlphaFoldDB" id="A0AAN4UV43"/>
<name>A0AAN4UV43_9RHOB</name>
<dbReference type="InterPro" id="IPR050643">
    <property type="entry name" value="Periplasmic_pilus_chap"/>
</dbReference>
<evidence type="ECO:0000313" key="5">
    <source>
        <dbReference type="Proteomes" id="UP000634647"/>
    </source>
</evidence>
<dbReference type="InterPro" id="IPR008962">
    <property type="entry name" value="PapD-like_sf"/>
</dbReference>
<dbReference type="EMBL" id="FNOB01000033">
    <property type="protein sequence ID" value="SDX84597.1"/>
    <property type="molecule type" value="Genomic_DNA"/>
</dbReference>
<dbReference type="GO" id="GO:0071555">
    <property type="term" value="P:cell wall organization"/>
    <property type="evidence" value="ECO:0007669"/>
    <property type="project" value="InterPro"/>
</dbReference>
<protein>
    <submittedName>
        <fullName evidence="3">Fimbrial chaperone protein</fullName>
    </submittedName>
</protein>
<dbReference type="Proteomes" id="UP000199541">
    <property type="component" value="Unassembled WGS sequence"/>
</dbReference>
<organism evidence="2 5">
    <name type="scientific">Allgaiera indica</name>
    <dbReference type="NCBI Taxonomy" id="765699"/>
    <lineage>
        <taxon>Bacteria</taxon>
        <taxon>Pseudomonadati</taxon>
        <taxon>Pseudomonadota</taxon>
        <taxon>Alphaproteobacteria</taxon>
        <taxon>Rhodobacterales</taxon>
        <taxon>Paracoccaceae</taxon>
        <taxon>Allgaiera</taxon>
    </lineage>
</organism>
<comment type="caution">
    <text evidence="2">The sequence shown here is derived from an EMBL/GenBank/DDBJ whole genome shotgun (WGS) entry which is preliminary data.</text>
</comment>
<evidence type="ECO:0000259" key="1">
    <source>
        <dbReference type="Pfam" id="PF00345"/>
    </source>
</evidence>
<dbReference type="GO" id="GO:0030288">
    <property type="term" value="C:outer membrane-bounded periplasmic space"/>
    <property type="evidence" value="ECO:0007669"/>
    <property type="project" value="InterPro"/>
</dbReference>
<keyword evidence="4" id="KW-1185">Reference proteome</keyword>
<dbReference type="RefSeq" id="WP_051645988.1">
    <property type="nucleotide sequence ID" value="NZ_BNAB01000032.1"/>
</dbReference>